<name>A0ABC9C5E0_9POAL</name>
<reference evidence="2" key="1">
    <citation type="submission" date="2024-06" db="EMBL/GenBank/DDBJ databases">
        <authorList>
            <person name="Ryan C."/>
        </authorList>
    </citation>
    <scope>NUCLEOTIDE SEQUENCE [LARGE SCALE GENOMIC DNA]</scope>
</reference>
<gene>
    <name evidence="1" type="ORF">URODEC1_LOCUS72225</name>
</gene>
<sequence length="312" mass="35030">MARSGSGERKRRLVRSLHYDCVERFRLRRLLAYLRHYRYDGAFQALFQETAVLFRPDHLQRLVRRGLSSDAVEYVHSFAPPTLRPRSAKYLVKFLRVLSPVVDSEDASAYEYDPYNPVQIHLYGRANPGGVKLAEVISSLRTEQARIKAAEIVGRWVAQIPEFNEMCRLPRCAGKPANVLPVRLSSWGHSRALQKKSLGRMPANALARSFLSKKRLHSSNQEGTGLPLKPFTMTQLAALIDECLQAGRCQVANANERTIENSYTEGRRPCCPPPRAGPAGSGRRLWILLGAGALRSLSGHLQTCPPLLHGRR</sequence>
<dbReference type="PANTHER" id="PTHR36478">
    <property type="entry name" value="OS04G0614237 PROTEIN-RELATED"/>
    <property type="match status" value="1"/>
</dbReference>
<protein>
    <submittedName>
        <fullName evidence="1">Uncharacterized protein</fullName>
    </submittedName>
</protein>
<dbReference type="Proteomes" id="UP001497457">
    <property type="component" value="Chromosome 29rd"/>
</dbReference>
<organism evidence="1 2">
    <name type="scientific">Urochloa decumbens</name>
    <dbReference type="NCBI Taxonomy" id="240449"/>
    <lineage>
        <taxon>Eukaryota</taxon>
        <taxon>Viridiplantae</taxon>
        <taxon>Streptophyta</taxon>
        <taxon>Embryophyta</taxon>
        <taxon>Tracheophyta</taxon>
        <taxon>Spermatophyta</taxon>
        <taxon>Magnoliopsida</taxon>
        <taxon>Liliopsida</taxon>
        <taxon>Poales</taxon>
        <taxon>Poaceae</taxon>
        <taxon>PACMAD clade</taxon>
        <taxon>Panicoideae</taxon>
        <taxon>Panicodae</taxon>
        <taxon>Paniceae</taxon>
        <taxon>Melinidinae</taxon>
        <taxon>Urochloa</taxon>
    </lineage>
</organism>
<dbReference type="AlphaFoldDB" id="A0ABC9C5E0"/>
<evidence type="ECO:0000313" key="1">
    <source>
        <dbReference type="EMBL" id="CAL5014878.1"/>
    </source>
</evidence>
<evidence type="ECO:0000313" key="2">
    <source>
        <dbReference type="Proteomes" id="UP001497457"/>
    </source>
</evidence>
<dbReference type="PANTHER" id="PTHR36478:SF10">
    <property type="entry name" value="ELYS-LIKE DOMAIN-CONTAINING PROTEIN"/>
    <property type="match status" value="1"/>
</dbReference>
<keyword evidence="2" id="KW-1185">Reference proteome</keyword>
<reference evidence="1 2" key="2">
    <citation type="submission" date="2024-10" db="EMBL/GenBank/DDBJ databases">
        <authorList>
            <person name="Ryan C."/>
        </authorList>
    </citation>
    <scope>NUCLEOTIDE SEQUENCE [LARGE SCALE GENOMIC DNA]</scope>
</reference>
<accession>A0ABC9C5E0</accession>
<dbReference type="EMBL" id="OZ075139">
    <property type="protein sequence ID" value="CAL5014878.1"/>
    <property type="molecule type" value="Genomic_DNA"/>
</dbReference>
<proteinExistence type="predicted"/>